<accession>A0A0J5FRP2</accession>
<organism evidence="3 4">
    <name type="scientific">Xenorhabdus khoisanae</name>
    <dbReference type="NCBI Taxonomy" id="880157"/>
    <lineage>
        <taxon>Bacteria</taxon>
        <taxon>Pseudomonadati</taxon>
        <taxon>Pseudomonadota</taxon>
        <taxon>Gammaproteobacteria</taxon>
        <taxon>Enterobacterales</taxon>
        <taxon>Morganellaceae</taxon>
        <taxon>Xenorhabdus</taxon>
    </lineage>
</organism>
<proteinExistence type="inferred from homology"/>
<dbReference type="NCBIfam" id="TIGR02385">
    <property type="entry name" value="RelE_StbE"/>
    <property type="match status" value="1"/>
</dbReference>
<dbReference type="Gene3D" id="3.30.2310.20">
    <property type="entry name" value="RelE-like"/>
    <property type="match status" value="1"/>
</dbReference>
<dbReference type="InterPro" id="IPR035093">
    <property type="entry name" value="RelE/ParE_toxin_dom_sf"/>
</dbReference>
<dbReference type="OrthoDB" id="9801234at2"/>
<gene>
    <name evidence="3" type="ORF">AB204_11425</name>
</gene>
<dbReference type="PATRIC" id="fig|880157.4.peg.2426"/>
<keyword evidence="4" id="KW-1185">Reference proteome</keyword>
<evidence type="ECO:0000256" key="1">
    <source>
        <dbReference type="ARBA" id="ARBA00006226"/>
    </source>
</evidence>
<dbReference type="STRING" id="880157.AB204_11425"/>
<dbReference type="InterPro" id="IPR007712">
    <property type="entry name" value="RelE/ParE_toxin"/>
</dbReference>
<evidence type="ECO:0000256" key="2">
    <source>
        <dbReference type="ARBA" id="ARBA00022649"/>
    </source>
</evidence>
<dbReference type="Proteomes" id="UP000036277">
    <property type="component" value="Unassembled WGS sequence"/>
</dbReference>
<dbReference type="EMBL" id="LFCV01000069">
    <property type="protein sequence ID" value="KMJ44948.1"/>
    <property type="molecule type" value="Genomic_DNA"/>
</dbReference>
<protein>
    <submittedName>
        <fullName evidence="3">RelE-like toxin protein</fullName>
    </submittedName>
</protein>
<comment type="similarity">
    <text evidence="1">Belongs to the RelE toxin family.</text>
</comment>
<reference evidence="3 4" key="1">
    <citation type="submission" date="2015-06" db="EMBL/GenBank/DDBJ databases">
        <title>Draft Whole-Genome Sequence of the Entomopathogenic Bacterium Xenorhabdus khoisanae.</title>
        <authorList>
            <person name="Naidoo S."/>
            <person name="Featherston J."/>
            <person name="Gray V.M."/>
        </authorList>
    </citation>
    <scope>NUCLEOTIDE SEQUENCE [LARGE SCALE GENOMIC DNA]</scope>
    <source>
        <strain evidence="3 4">MCB</strain>
    </source>
</reference>
<keyword evidence="2" id="KW-1277">Toxin-antitoxin system</keyword>
<dbReference type="PANTHER" id="PTHR35601:SF1">
    <property type="entry name" value="TOXIN RELE"/>
    <property type="match status" value="1"/>
</dbReference>
<evidence type="ECO:0000313" key="4">
    <source>
        <dbReference type="Proteomes" id="UP000036277"/>
    </source>
</evidence>
<dbReference type="PANTHER" id="PTHR35601">
    <property type="entry name" value="TOXIN RELE"/>
    <property type="match status" value="1"/>
</dbReference>
<dbReference type="RefSeq" id="WP_047963494.1">
    <property type="nucleotide sequence ID" value="NZ_CAWMBG010000069.1"/>
</dbReference>
<dbReference type="Pfam" id="PF05016">
    <property type="entry name" value="ParE_toxin"/>
    <property type="match status" value="1"/>
</dbReference>
<dbReference type="SUPFAM" id="SSF143011">
    <property type="entry name" value="RelE-like"/>
    <property type="match status" value="1"/>
</dbReference>
<comment type="caution">
    <text evidence="3">The sequence shown here is derived from an EMBL/GenBank/DDBJ whole genome shotgun (WGS) entry which is preliminary data.</text>
</comment>
<name>A0A0J5FRP2_9GAMM</name>
<evidence type="ECO:0000313" key="3">
    <source>
        <dbReference type="EMBL" id="KMJ44948.1"/>
    </source>
</evidence>
<sequence length="99" mass="11594">MSNKDRTYKIKFREDAAKEWKKLRSNIQQQFAKKLKALTINPYIPSAKLSGMPNCYKIKSKASGYRLVYEVVDKKLIIVVVTIGKRNRNEVYEIAKKRL</sequence>
<dbReference type="AlphaFoldDB" id="A0A0J5FRP2"/>